<gene>
    <name evidence="1" type="ORF">ACOLOM_LOCUS4584</name>
</gene>
<dbReference type="Proteomes" id="UP000789525">
    <property type="component" value="Unassembled WGS sequence"/>
</dbReference>
<evidence type="ECO:0000313" key="2">
    <source>
        <dbReference type="Proteomes" id="UP000789525"/>
    </source>
</evidence>
<accession>A0ACA9LQ74</accession>
<reference evidence="1" key="1">
    <citation type="submission" date="2021-06" db="EMBL/GenBank/DDBJ databases">
        <authorList>
            <person name="Kallberg Y."/>
            <person name="Tangrot J."/>
            <person name="Rosling A."/>
        </authorList>
    </citation>
    <scope>NUCLEOTIDE SEQUENCE</scope>
    <source>
        <strain evidence="1">CL356</strain>
    </source>
</reference>
<protein>
    <submittedName>
        <fullName evidence="1">7253_t:CDS:1</fullName>
    </submittedName>
</protein>
<sequence length="149" mass="17139">MQWGGIDSEEKRVWFVNVVSDYFDGREVDPDDLETILEQIMSDEFNTLLEDNSAFQVSKNLIKIYNECMQENYSTVERLRTNQPSTSSDVSTSIKATSEIDEDDSSDYESIDEMDEDHITTVETATVSSSKKEPIIDDEGFQLVTKRRR</sequence>
<keyword evidence="2" id="KW-1185">Reference proteome</keyword>
<name>A0ACA9LQ74_9GLOM</name>
<organism evidence="1 2">
    <name type="scientific">Acaulospora colombiana</name>
    <dbReference type="NCBI Taxonomy" id="27376"/>
    <lineage>
        <taxon>Eukaryota</taxon>
        <taxon>Fungi</taxon>
        <taxon>Fungi incertae sedis</taxon>
        <taxon>Mucoromycota</taxon>
        <taxon>Glomeromycotina</taxon>
        <taxon>Glomeromycetes</taxon>
        <taxon>Diversisporales</taxon>
        <taxon>Acaulosporaceae</taxon>
        <taxon>Acaulospora</taxon>
    </lineage>
</organism>
<dbReference type="EMBL" id="CAJVPT010007731">
    <property type="protein sequence ID" value="CAG8544119.1"/>
    <property type="molecule type" value="Genomic_DNA"/>
</dbReference>
<proteinExistence type="predicted"/>
<evidence type="ECO:0000313" key="1">
    <source>
        <dbReference type="EMBL" id="CAG8544119.1"/>
    </source>
</evidence>
<comment type="caution">
    <text evidence="1">The sequence shown here is derived from an EMBL/GenBank/DDBJ whole genome shotgun (WGS) entry which is preliminary data.</text>
</comment>